<proteinExistence type="predicted"/>
<dbReference type="PATRIC" id="fig|1115803.3.peg.800"/>
<protein>
    <submittedName>
        <fullName evidence="1">Uncharacterized protein</fullName>
    </submittedName>
</protein>
<dbReference type="EMBL" id="ALJK01000066">
    <property type="protein sequence ID" value="EJN85440.1"/>
    <property type="molecule type" value="Genomic_DNA"/>
</dbReference>
<evidence type="ECO:0000313" key="1">
    <source>
        <dbReference type="EMBL" id="EJN85440.1"/>
    </source>
</evidence>
<sequence length="74" mass="8834">MHIRRRRPARLTHPPGNRAVLQSKTIPASFPRPPQRRELHLKNKSRTNAERFRKKMIHMHTSFTKRFCYSSATI</sequence>
<accession>J2ZSA5</accession>
<evidence type="ECO:0000313" key="2">
    <source>
        <dbReference type="Proteomes" id="UP000007814"/>
    </source>
</evidence>
<comment type="caution">
    <text evidence="1">The sequence shown here is derived from an EMBL/GenBank/DDBJ whole genome shotgun (WGS) entry which is preliminary data.</text>
</comment>
<dbReference type="Proteomes" id="UP000007814">
    <property type="component" value="Unassembled WGS sequence"/>
</dbReference>
<gene>
    <name evidence="1" type="ORF">HMPREF1129_1328</name>
</gene>
<organism evidence="1 2">
    <name type="scientific">Actinomyces naeslundii (strain ATCC 12104 / DSM 43013 / CCUG 2238 / JCM 8349 / NCTC 10301 / Howell 279)</name>
    <dbReference type="NCBI Taxonomy" id="1115803"/>
    <lineage>
        <taxon>Bacteria</taxon>
        <taxon>Bacillati</taxon>
        <taxon>Actinomycetota</taxon>
        <taxon>Actinomycetes</taxon>
        <taxon>Actinomycetales</taxon>
        <taxon>Actinomycetaceae</taxon>
        <taxon>Actinomyces</taxon>
    </lineage>
</organism>
<reference evidence="1 2" key="1">
    <citation type="submission" date="2012-07" db="EMBL/GenBank/DDBJ databases">
        <authorList>
            <person name="Durkin A.S."/>
            <person name="McCorrison J."/>
            <person name="Torralba M."/>
            <person name="Gillis M."/>
            <person name="Methe B."/>
            <person name="Sutton G."/>
            <person name="Nelson K.E."/>
        </authorList>
    </citation>
    <scope>NUCLEOTIDE SEQUENCE [LARGE SCALE GENOMIC DNA]</scope>
    <source>
        <strain evidence="2">ATCC 12104 / DSM 43013 / CCUG 2238 / JCM 8349 / NCTC 10301 / Howell 279</strain>
    </source>
</reference>
<dbReference type="AlphaFoldDB" id="J2ZSA5"/>
<name>J2ZSA5_ACTNH</name>